<comment type="caution">
    <text evidence="1">The sequence shown here is derived from an EMBL/GenBank/DDBJ whole genome shotgun (WGS) entry which is preliminary data.</text>
</comment>
<sequence>MRAAAEVLSRSGAPDLFALALQVRCSWALTQIYADGRADDGHAQALERALDALTRVAGDAPCPLLLVDVPILAEAYAEGVKGWADWRAEREAERMAEAAEAAEQMRVAVLVARDDWAALQLPRPEMLSGRLLAGHIEQVREHSLKYADGVLWFTNPYGVDGVLAGAPDVPAMRRFLTDMAQQVTYGPTP</sequence>
<evidence type="ECO:0000313" key="2">
    <source>
        <dbReference type="Proteomes" id="UP000706525"/>
    </source>
</evidence>
<protein>
    <submittedName>
        <fullName evidence="1">Uncharacterized protein</fullName>
    </submittedName>
</protein>
<dbReference type="EMBL" id="CAJZAG010000012">
    <property type="protein sequence ID" value="CAG9184128.1"/>
    <property type="molecule type" value="Genomic_DNA"/>
</dbReference>
<organism evidence="1 2">
    <name type="scientific">Cupriavidus pampae</name>
    <dbReference type="NCBI Taxonomy" id="659251"/>
    <lineage>
        <taxon>Bacteria</taxon>
        <taxon>Pseudomonadati</taxon>
        <taxon>Pseudomonadota</taxon>
        <taxon>Betaproteobacteria</taxon>
        <taxon>Burkholderiales</taxon>
        <taxon>Burkholderiaceae</taxon>
        <taxon>Cupriavidus</taxon>
    </lineage>
</organism>
<evidence type="ECO:0000313" key="1">
    <source>
        <dbReference type="EMBL" id="CAG9184128.1"/>
    </source>
</evidence>
<dbReference type="RefSeq" id="WP_223994163.1">
    <property type="nucleotide sequence ID" value="NZ_CAJZAG010000012.1"/>
</dbReference>
<proteinExistence type="predicted"/>
<reference evidence="1 2" key="1">
    <citation type="submission" date="2021-08" db="EMBL/GenBank/DDBJ databases">
        <authorList>
            <person name="Peeters C."/>
        </authorList>
    </citation>
    <scope>NUCLEOTIDE SEQUENCE [LARGE SCALE GENOMIC DNA]</scope>
    <source>
        <strain evidence="1 2">LMG 32289</strain>
    </source>
</reference>
<gene>
    <name evidence="1" type="ORF">LMG32289_05520</name>
</gene>
<keyword evidence="2" id="KW-1185">Reference proteome</keyword>
<dbReference type="Proteomes" id="UP000706525">
    <property type="component" value="Unassembled WGS sequence"/>
</dbReference>
<accession>A0ABM8XUS5</accession>
<name>A0ABM8XUS5_9BURK</name>